<feature type="domain" description="Amidohydrolase-related" evidence="1">
    <location>
        <begin position="1"/>
        <end position="53"/>
    </location>
</feature>
<evidence type="ECO:0000313" key="2">
    <source>
        <dbReference type="EMBL" id="MBW7460866.1"/>
    </source>
</evidence>
<evidence type="ECO:0000313" key="3">
    <source>
        <dbReference type="Proteomes" id="UP001519887"/>
    </source>
</evidence>
<sequence>GPKRVMFGSDWPVALLGGTYDEAVEFFEKVLPSEWSEPERKLARSLNARRIYGV</sequence>
<proteinExistence type="predicted"/>
<evidence type="ECO:0000259" key="1">
    <source>
        <dbReference type="Pfam" id="PF04909"/>
    </source>
</evidence>
<gene>
    <name evidence="2" type="ORF">K0U00_43080</name>
</gene>
<dbReference type="Pfam" id="PF04909">
    <property type="entry name" value="Amidohydro_2"/>
    <property type="match status" value="1"/>
</dbReference>
<name>A0ABS7CIU8_9BACL</name>
<comment type="caution">
    <text evidence="2">The sequence shown here is derived from an EMBL/GenBank/DDBJ whole genome shotgun (WGS) entry which is preliminary data.</text>
</comment>
<dbReference type="EMBL" id="JAHZIK010002516">
    <property type="protein sequence ID" value="MBW7460866.1"/>
    <property type="molecule type" value="Genomic_DNA"/>
</dbReference>
<organism evidence="2 3">
    <name type="scientific">Paenibacillus sepulcri</name>
    <dbReference type="NCBI Taxonomy" id="359917"/>
    <lineage>
        <taxon>Bacteria</taxon>
        <taxon>Bacillati</taxon>
        <taxon>Bacillota</taxon>
        <taxon>Bacilli</taxon>
        <taxon>Bacillales</taxon>
        <taxon>Paenibacillaceae</taxon>
        <taxon>Paenibacillus</taxon>
    </lineage>
</organism>
<dbReference type="InterPro" id="IPR032466">
    <property type="entry name" value="Metal_Hydrolase"/>
</dbReference>
<dbReference type="Proteomes" id="UP001519887">
    <property type="component" value="Unassembled WGS sequence"/>
</dbReference>
<dbReference type="SUPFAM" id="SSF51556">
    <property type="entry name" value="Metallo-dependent hydrolases"/>
    <property type="match status" value="1"/>
</dbReference>
<dbReference type="InterPro" id="IPR006680">
    <property type="entry name" value="Amidohydro-rel"/>
</dbReference>
<protein>
    <submittedName>
        <fullName evidence="2">Amidohydrolase</fullName>
    </submittedName>
</protein>
<dbReference type="Gene3D" id="3.20.20.140">
    <property type="entry name" value="Metal-dependent hydrolases"/>
    <property type="match status" value="1"/>
</dbReference>
<keyword evidence="3" id="KW-1185">Reference proteome</keyword>
<reference evidence="2 3" key="1">
    <citation type="submission" date="2021-07" db="EMBL/GenBank/DDBJ databases">
        <title>Paenibacillus radiodurans sp. nov., isolated from the southeastern edge of Tengger Desert.</title>
        <authorList>
            <person name="Zhang G."/>
        </authorList>
    </citation>
    <scope>NUCLEOTIDE SEQUENCE [LARGE SCALE GENOMIC DNA]</scope>
    <source>
        <strain evidence="2 3">CCM 7311</strain>
    </source>
</reference>
<accession>A0ABS7CIU8</accession>
<feature type="non-terminal residue" evidence="2">
    <location>
        <position position="1"/>
    </location>
</feature>